<sequence>MAADHVRGEMDISQHKSTFDGFMAVSTWGSLLTGVTVLYLTLAFAVGMDWLASLIGVAIVGVIAGLVLQMKMSWYVTVGGLFVFGLVCGGVVQLFSLALGG</sequence>
<feature type="transmembrane region" description="Helical" evidence="1">
    <location>
        <begin position="21"/>
        <end position="44"/>
    </location>
</feature>
<protein>
    <recommendedName>
        <fullName evidence="2">Cytochrome c oxidase subunit IV bacterial aa3 type domain-containing protein</fullName>
    </recommendedName>
</protein>
<reference evidence="3" key="1">
    <citation type="journal article" date="2014" name="Int. J. Syst. Evol. Microbiol.">
        <title>Complete genome sequence of Corynebacterium casei LMG S-19264T (=DSM 44701T), isolated from a smear-ripened cheese.</title>
        <authorList>
            <consortium name="US DOE Joint Genome Institute (JGI-PGF)"/>
            <person name="Walter F."/>
            <person name="Albersmeier A."/>
            <person name="Kalinowski J."/>
            <person name="Ruckert C."/>
        </authorList>
    </citation>
    <scope>NUCLEOTIDE SEQUENCE</scope>
    <source>
        <strain evidence="3">VKM B-1513</strain>
    </source>
</reference>
<keyword evidence="1" id="KW-1133">Transmembrane helix</keyword>
<dbReference type="EMBL" id="BSFE01000005">
    <property type="protein sequence ID" value="GLK52615.1"/>
    <property type="molecule type" value="Genomic_DNA"/>
</dbReference>
<keyword evidence="1" id="KW-0812">Transmembrane</keyword>
<feature type="transmembrane region" description="Helical" evidence="1">
    <location>
        <begin position="50"/>
        <end position="68"/>
    </location>
</feature>
<feature type="domain" description="Cytochrome c oxidase subunit IV bacterial aa3 type" evidence="2">
    <location>
        <begin position="5"/>
        <end position="44"/>
    </location>
</feature>
<dbReference type="SUPFAM" id="SSF81469">
    <property type="entry name" value="Bacterial aa3 type cytochrome c oxidase subunit IV"/>
    <property type="match status" value="1"/>
</dbReference>
<evidence type="ECO:0000313" key="3">
    <source>
        <dbReference type="EMBL" id="GLK52615.1"/>
    </source>
</evidence>
<feature type="transmembrane region" description="Helical" evidence="1">
    <location>
        <begin position="75"/>
        <end position="99"/>
    </location>
</feature>
<proteinExistence type="predicted"/>
<dbReference type="InterPro" id="IPR012422">
    <property type="entry name" value="Cyt_c_oxidase_su4_bac-aa3"/>
</dbReference>
<dbReference type="Proteomes" id="UP001143486">
    <property type="component" value="Unassembled WGS sequence"/>
</dbReference>
<dbReference type="RefSeq" id="WP_271186978.1">
    <property type="nucleotide sequence ID" value="NZ_BSFE01000005.1"/>
</dbReference>
<gene>
    <name evidence="3" type="ORF">GCM10017621_21230</name>
</gene>
<reference evidence="3" key="2">
    <citation type="submission" date="2023-01" db="EMBL/GenBank/DDBJ databases">
        <authorList>
            <person name="Sun Q."/>
            <person name="Evtushenko L."/>
        </authorList>
    </citation>
    <scope>NUCLEOTIDE SEQUENCE</scope>
    <source>
        <strain evidence="3">VKM B-1513</strain>
    </source>
</reference>
<dbReference type="Gene3D" id="1.20.5.160">
    <property type="entry name" value="Bacterial aa3 type cytochrome c oxidase subunit IV"/>
    <property type="match status" value="1"/>
</dbReference>
<dbReference type="Pfam" id="PF07835">
    <property type="entry name" value="COX4_pro_2"/>
    <property type="match status" value="1"/>
</dbReference>
<evidence type="ECO:0000256" key="1">
    <source>
        <dbReference type="SAM" id="Phobius"/>
    </source>
</evidence>
<evidence type="ECO:0000313" key="4">
    <source>
        <dbReference type="Proteomes" id="UP001143486"/>
    </source>
</evidence>
<keyword evidence="1" id="KW-0472">Membrane</keyword>
<name>A0A9W6MNH5_9PROT</name>
<dbReference type="AlphaFoldDB" id="A0A9W6MNH5"/>
<dbReference type="InterPro" id="IPR036596">
    <property type="entry name" value="Cyt-C_aa3_sf"/>
</dbReference>
<comment type="caution">
    <text evidence="3">The sequence shown here is derived from an EMBL/GenBank/DDBJ whole genome shotgun (WGS) entry which is preliminary data.</text>
</comment>
<evidence type="ECO:0000259" key="2">
    <source>
        <dbReference type="Pfam" id="PF07835"/>
    </source>
</evidence>
<organism evidence="3 4">
    <name type="scientific">Maricaulis virginensis</name>
    <dbReference type="NCBI Taxonomy" id="144022"/>
    <lineage>
        <taxon>Bacteria</taxon>
        <taxon>Pseudomonadati</taxon>
        <taxon>Pseudomonadota</taxon>
        <taxon>Alphaproteobacteria</taxon>
        <taxon>Maricaulales</taxon>
        <taxon>Maricaulaceae</taxon>
        <taxon>Maricaulis</taxon>
    </lineage>
</organism>
<keyword evidence="4" id="KW-1185">Reference proteome</keyword>
<accession>A0A9W6MNH5</accession>